<sequence>MSPNPTESVKKAGKTSRKATSDAAHKVEPKQLGKKLAKELPLSIWTKIRIGVAYLKAKLKKWRMSRRVRKS</sequence>
<dbReference type="AlphaFoldDB" id="A0A4R8C243"/>
<name>A0A4R8C243_9ACTN</name>
<proteinExistence type="predicted"/>
<reference evidence="2 3" key="1">
    <citation type="submission" date="2019-03" db="EMBL/GenBank/DDBJ databases">
        <title>Genomic Encyclopedia of Type Strains, Phase III (KMG-III): the genomes of soil and plant-associated and newly described type strains.</title>
        <authorList>
            <person name="Whitman W."/>
        </authorList>
    </citation>
    <scope>NUCLEOTIDE SEQUENCE [LARGE SCALE GENOMIC DNA]</scope>
    <source>
        <strain evidence="2 3">VKM Ac-2573</strain>
    </source>
</reference>
<protein>
    <submittedName>
        <fullName evidence="2">Uncharacterized protein</fullName>
    </submittedName>
</protein>
<feature type="region of interest" description="Disordered" evidence="1">
    <location>
        <begin position="1"/>
        <end position="32"/>
    </location>
</feature>
<evidence type="ECO:0000256" key="1">
    <source>
        <dbReference type="SAM" id="MobiDB-lite"/>
    </source>
</evidence>
<dbReference type="EMBL" id="SODP01000002">
    <property type="protein sequence ID" value="TDW69766.1"/>
    <property type="molecule type" value="Genomic_DNA"/>
</dbReference>
<gene>
    <name evidence="2" type="ORF">EV653_3795</name>
</gene>
<organism evidence="2 3">
    <name type="scientific">Kribbella pratensis</name>
    <dbReference type="NCBI Taxonomy" id="2512112"/>
    <lineage>
        <taxon>Bacteria</taxon>
        <taxon>Bacillati</taxon>
        <taxon>Actinomycetota</taxon>
        <taxon>Actinomycetes</taxon>
        <taxon>Propionibacteriales</taxon>
        <taxon>Kribbellaceae</taxon>
        <taxon>Kribbella</taxon>
    </lineage>
</organism>
<accession>A0A4R8C243</accession>
<dbReference type="Proteomes" id="UP000295146">
    <property type="component" value="Unassembled WGS sequence"/>
</dbReference>
<keyword evidence="3" id="KW-1185">Reference proteome</keyword>
<evidence type="ECO:0000313" key="3">
    <source>
        <dbReference type="Proteomes" id="UP000295146"/>
    </source>
</evidence>
<evidence type="ECO:0000313" key="2">
    <source>
        <dbReference type="EMBL" id="TDW69766.1"/>
    </source>
</evidence>
<dbReference type="RefSeq" id="WP_166679486.1">
    <property type="nucleotide sequence ID" value="NZ_SODP01000002.1"/>
</dbReference>
<comment type="caution">
    <text evidence="2">The sequence shown here is derived from an EMBL/GenBank/DDBJ whole genome shotgun (WGS) entry which is preliminary data.</text>
</comment>
<feature type="compositionally biased region" description="Basic and acidic residues" evidence="1">
    <location>
        <begin position="19"/>
        <end position="31"/>
    </location>
</feature>